<name>A0A5S9R9R8_MYCVN</name>
<dbReference type="Proteomes" id="UP000430146">
    <property type="component" value="Unassembled WGS sequence"/>
</dbReference>
<accession>A0A5S9R9R8</accession>
<organism evidence="2 3">
    <name type="scientific">Mycolicibacterium vanbaalenii</name>
    <name type="common">Mycobacterium vanbaalenii</name>
    <dbReference type="NCBI Taxonomy" id="110539"/>
    <lineage>
        <taxon>Bacteria</taxon>
        <taxon>Bacillati</taxon>
        <taxon>Actinomycetota</taxon>
        <taxon>Actinomycetes</taxon>
        <taxon>Mycobacteriales</taxon>
        <taxon>Mycobacteriaceae</taxon>
        <taxon>Mycolicibacterium</taxon>
    </lineage>
</organism>
<evidence type="ECO:0000313" key="2">
    <source>
        <dbReference type="EMBL" id="CAA0134064.1"/>
    </source>
</evidence>
<evidence type="ECO:0000313" key="3">
    <source>
        <dbReference type="Proteomes" id="UP000430146"/>
    </source>
</evidence>
<evidence type="ECO:0000256" key="1">
    <source>
        <dbReference type="SAM" id="MobiDB-lite"/>
    </source>
</evidence>
<feature type="compositionally biased region" description="Low complexity" evidence="1">
    <location>
        <begin position="13"/>
        <end position="22"/>
    </location>
</feature>
<sequence length="79" mass="8134">MTTGASARVRTNSTVPASSTSISATAEARCIGEVAATGSEPGAAPWWWAPLIGRCTPTITRFIAATSTQARTVSRVHSS</sequence>
<feature type="compositionally biased region" description="Polar residues" evidence="1">
    <location>
        <begin position="1"/>
        <end position="12"/>
    </location>
</feature>
<gene>
    <name evidence="2" type="ORF">AELLOGFF_06274</name>
</gene>
<proteinExistence type="predicted"/>
<reference evidence="2 3" key="1">
    <citation type="submission" date="2019-11" db="EMBL/GenBank/DDBJ databases">
        <authorList>
            <person name="Holert J."/>
        </authorList>
    </citation>
    <scope>NUCLEOTIDE SEQUENCE [LARGE SCALE GENOMIC DNA]</scope>
    <source>
        <strain evidence="2">BC8_1</strain>
    </source>
</reference>
<protein>
    <submittedName>
        <fullName evidence="2">Uncharacterized protein</fullName>
    </submittedName>
</protein>
<keyword evidence="3" id="KW-1185">Reference proteome</keyword>
<dbReference type="EMBL" id="CACSIP010000052">
    <property type="protein sequence ID" value="CAA0134064.1"/>
    <property type="molecule type" value="Genomic_DNA"/>
</dbReference>
<dbReference type="AlphaFoldDB" id="A0A5S9R9R8"/>
<feature type="region of interest" description="Disordered" evidence="1">
    <location>
        <begin position="1"/>
        <end position="22"/>
    </location>
</feature>